<organism evidence="1 2">
    <name type="scientific">Cryptolaemus montrouzieri</name>
    <dbReference type="NCBI Taxonomy" id="559131"/>
    <lineage>
        <taxon>Eukaryota</taxon>
        <taxon>Metazoa</taxon>
        <taxon>Ecdysozoa</taxon>
        <taxon>Arthropoda</taxon>
        <taxon>Hexapoda</taxon>
        <taxon>Insecta</taxon>
        <taxon>Pterygota</taxon>
        <taxon>Neoptera</taxon>
        <taxon>Endopterygota</taxon>
        <taxon>Coleoptera</taxon>
        <taxon>Polyphaga</taxon>
        <taxon>Cucujiformia</taxon>
        <taxon>Coccinelloidea</taxon>
        <taxon>Coccinellidae</taxon>
        <taxon>Scymninae</taxon>
        <taxon>Scymnini</taxon>
        <taxon>Cryptolaemus</taxon>
    </lineage>
</organism>
<evidence type="ECO:0000313" key="2">
    <source>
        <dbReference type="Proteomes" id="UP001516400"/>
    </source>
</evidence>
<accession>A0ABD2NQ61</accession>
<protein>
    <submittedName>
        <fullName evidence="1">Uncharacterized protein</fullName>
    </submittedName>
</protein>
<name>A0ABD2NQ61_9CUCU</name>
<evidence type="ECO:0000313" key="1">
    <source>
        <dbReference type="EMBL" id="KAL3280769.1"/>
    </source>
</evidence>
<dbReference type="Proteomes" id="UP001516400">
    <property type="component" value="Unassembled WGS sequence"/>
</dbReference>
<dbReference type="EMBL" id="JABFTP020000144">
    <property type="protein sequence ID" value="KAL3280769.1"/>
    <property type="molecule type" value="Genomic_DNA"/>
</dbReference>
<sequence>MKIIIWRIIVYGLDPDEVGSDQLIPDIIRQNQLEKFSSDIKFITTFEYRKSCNIVIECKSEAFKIIIEKGYLWVSW</sequence>
<gene>
    <name evidence="1" type="ORF">HHI36_004001</name>
</gene>
<feature type="non-terminal residue" evidence="1">
    <location>
        <position position="76"/>
    </location>
</feature>
<comment type="caution">
    <text evidence="1">The sequence shown here is derived from an EMBL/GenBank/DDBJ whole genome shotgun (WGS) entry which is preliminary data.</text>
</comment>
<keyword evidence="2" id="KW-1185">Reference proteome</keyword>
<dbReference type="AlphaFoldDB" id="A0ABD2NQ61"/>
<reference evidence="1 2" key="1">
    <citation type="journal article" date="2021" name="BMC Biol.">
        <title>Horizontally acquired antibacterial genes associated with adaptive radiation of ladybird beetles.</title>
        <authorList>
            <person name="Li H.S."/>
            <person name="Tang X.F."/>
            <person name="Huang Y.H."/>
            <person name="Xu Z.Y."/>
            <person name="Chen M.L."/>
            <person name="Du X.Y."/>
            <person name="Qiu B.Y."/>
            <person name="Chen P.T."/>
            <person name="Zhang W."/>
            <person name="Slipinski A."/>
            <person name="Escalona H.E."/>
            <person name="Waterhouse R.M."/>
            <person name="Zwick A."/>
            <person name="Pang H."/>
        </authorList>
    </citation>
    <scope>NUCLEOTIDE SEQUENCE [LARGE SCALE GENOMIC DNA]</scope>
    <source>
        <strain evidence="1">SYSU2018</strain>
    </source>
</reference>
<proteinExistence type="predicted"/>